<evidence type="ECO:0000256" key="8">
    <source>
        <dbReference type="ARBA" id="ARBA00037695"/>
    </source>
</evidence>
<reference evidence="13" key="1">
    <citation type="submission" date="2025-08" db="UniProtKB">
        <authorList>
            <consortium name="RefSeq"/>
        </authorList>
    </citation>
    <scope>IDENTIFICATION</scope>
</reference>
<keyword evidence="4" id="KW-0744">Spermatogenesis</keyword>
<feature type="region of interest" description="Disordered" evidence="9">
    <location>
        <begin position="907"/>
        <end position="936"/>
    </location>
</feature>
<keyword evidence="3" id="KW-0221">Differentiation</keyword>
<dbReference type="Pfam" id="PF14650">
    <property type="entry name" value="FAM75"/>
    <property type="match status" value="1"/>
</dbReference>
<feature type="region of interest" description="Disordered" evidence="9">
    <location>
        <begin position="1112"/>
        <end position="1147"/>
    </location>
</feature>
<dbReference type="PANTHER" id="PTHR21859">
    <property type="entry name" value="ACROSOME-SPECIFIC PROTEIN"/>
    <property type="match status" value="1"/>
</dbReference>
<name>A0ABM0IAJ0_CERSS</name>
<evidence type="ECO:0000256" key="5">
    <source>
        <dbReference type="ARBA" id="ARBA00022989"/>
    </source>
</evidence>
<dbReference type="PANTHER" id="PTHR21859:SF55">
    <property type="entry name" value="SPERMATOGENESIS-ASSOCIATED PROTEIN 31A1-RELATED"/>
    <property type="match status" value="1"/>
</dbReference>
<evidence type="ECO:0000256" key="1">
    <source>
        <dbReference type="ARBA" id="ARBA00004167"/>
    </source>
</evidence>
<accession>A0ABM0IAJ0</accession>
<feature type="region of interest" description="Disordered" evidence="9">
    <location>
        <begin position="639"/>
        <end position="663"/>
    </location>
</feature>
<keyword evidence="2" id="KW-0812">Transmembrane</keyword>
<feature type="region of interest" description="Disordered" evidence="9">
    <location>
        <begin position="209"/>
        <end position="232"/>
    </location>
</feature>
<feature type="compositionally biased region" description="Polar residues" evidence="9">
    <location>
        <begin position="922"/>
        <end position="936"/>
    </location>
</feature>
<evidence type="ECO:0000313" key="13">
    <source>
        <dbReference type="RefSeq" id="XP_004443834.2"/>
    </source>
</evidence>
<dbReference type="GeneID" id="101405055"/>
<keyword evidence="6" id="KW-0472">Membrane</keyword>
<feature type="region of interest" description="Disordered" evidence="9">
    <location>
        <begin position="1242"/>
        <end position="1264"/>
    </location>
</feature>
<feature type="region of interest" description="Disordered" evidence="9">
    <location>
        <begin position="950"/>
        <end position="985"/>
    </location>
</feature>
<feature type="compositionally biased region" description="Basic and acidic residues" evidence="9">
    <location>
        <begin position="969"/>
        <end position="984"/>
    </location>
</feature>
<dbReference type="RefSeq" id="XP_004443834.2">
    <property type="nucleotide sequence ID" value="XM_004443777.2"/>
</dbReference>
<proteinExistence type="inferred from homology"/>
<protein>
    <submittedName>
        <fullName evidence="13">Spermatogenesis-associated protein 31A6-like</fullName>
    </submittedName>
</protein>
<feature type="compositionally biased region" description="Polar residues" evidence="9">
    <location>
        <begin position="1253"/>
        <end position="1264"/>
    </location>
</feature>
<evidence type="ECO:0000256" key="9">
    <source>
        <dbReference type="SAM" id="MobiDB-lite"/>
    </source>
</evidence>
<comment type="function">
    <text evidence="8">May play a role in spermatogenesis.</text>
</comment>
<evidence type="ECO:0000256" key="7">
    <source>
        <dbReference type="ARBA" id="ARBA00035009"/>
    </source>
</evidence>
<sequence length="1440" mass="158292">MEENLFSLSSVSATWLSCSPTSWVTEIILGFLCGLGLFFLLLPCVPSNPSLPSLPPPRKHRNIRKGHVEPRGTSSRTRKKSRALRACRDCLKELEEARGLVSLLQSRLGKLPDKGGFCQLSCQDPPGYVCKTAPAGAHWPCHERVAEAAPTVSLAPLTEHPVPLASTPLPGPMTSSVSVCSHSSLSASQPPEPFLPLENLSPRQLVLSPPPPCPPDSESCPPPPTAFPPHPQPDCILTLSQCDSMALPLGAVPQSSSSHTPWSASPVPAISDLGHSSRPISALPWWQGAAKALCFSTSSQCKSQQEHLSHHPPEALFWEDPTNRQVEAGNPSLLSCDDEKPLEIQVTKTVEIKIWKEKETNGSYPKQMSPDYHLNYLGNMLESLGAEEDTTTPQTFWSTKGKPAQLPSPQQLSYPNVLGDHLPMKYNQLFWGLPSLHSESLVATAWISESSSVLQSPSFLFNVISNTCPVQMQAKMSPLLSQSQPPSHVEFQSQSLILTIPQCQPPPLAQFQIQAHLQSSPPILPLSSPPQIRACGVSCPTPQNKPQSIIPAEIQRPEWSLLQKQLESGWALDSVVKRSQEVCSLFTSNFCQDSWVVSILPENFPISPELQEQLEQHLQKWLMQHCSIQESLELRRSQDGLPGTCQAKGRHGPSQPSLFTGESSRDAQKVGLPLSQDLGKGLGHILGKFPKDLSRRSESSLVKLREVDSEESESGLRFSRSDSGRDLLRILDKNLESTLKAHLSRKLGQISEGWIPVNVRRSWLAVHASPKSDTHMETRNLGILKSWGPSTNTSPRVSFLDADTREVLEAHITRFWVKHRWGLPLKVLKPINLLKLKKAQPLSLPQSAFPPSATCVSGTHSIIKFAEFLGKPPQAHPGEKVVTEESVSTLVRPLLAPSLVCEEVQGALRGTSPGGDRGPSKASLTGQEGRPPSQSLTLSLVGTTWQSGTVVEAERGSPEPSPSSAMARNEPREDSGGRASRDPCQRVTMLERNLGSQFLKAKEARETVEAKESPDLQPPSRVILGTNVLTKSQSINVHLRSLETPGTNKNPLLPRMSVSQDPGEPCLNTDVVSEFKSKLKVQSANQPHDCPTHMLLAADSLASHVPQCHPQKVPTGDRLHSQGRCGPMAAQRSSQGQQEPMISKLQDSWKSQSKMIALTYEREDCRRPNLGEHKERFEELGTSQAASMSHPAQVKGMVNPAGSKYLPLLPEKKQGPLESVFRKSMRVFFQWIFPRKKVKGQDVLQKHKPRSAMAQSQGSVKSRTIMDSETAEAQALMTAVGQILEEKMAIYHGLHATKLNEHKQEPQAPVCVCSCYHRLPLYAEQGRMMSYTACNHQATSKGQSCSVKEKQVRHQQSLKSVRFNEEQLSLRRLPSFPPKEALSPVSPCQYGPRMPGVPGRHQHCPRHCLLRGRVLPGQPSNASLAFPSRKTCLQEKIQSM</sequence>
<feature type="domain" description="SPATA31-like" evidence="11">
    <location>
        <begin position="76"/>
        <end position="154"/>
    </location>
</feature>
<evidence type="ECO:0000256" key="6">
    <source>
        <dbReference type="ARBA" id="ARBA00023136"/>
    </source>
</evidence>
<evidence type="ECO:0000256" key="3">
    <source>
        <dbReference type="ARBA" id="ARBA00022782"/>
    </source>
</evidence>
<organism evidence="12 13">
    <name type="scientific">Ceratotherium simum simum</name>
    <name type="common">Southern white rhinoceros</name>
    <dbReference type="NCBI Taxonomy" id="73337"/>
    <lineage>
        <taxon>Eukaryota</taxon>
        <taxon>Metazoa</taxon>
        <taxon>Chordata</taxon>
        <taxon>Craniata</taxon>
        <taxon>Vertebrata</taxon>
        <taxon>Euteleostomi</taxon>
        <taxon>Mammalia</taxon>
        <taxon>Eutheria</taxon>
        <taxon>Laurasiatheria</taxon>
        <taxon>Perissodactyla</taxon>
        <taxon>Rhinocerotidae</taxon>
        <taxon>Ceratotherium</taxon>
    </lineage>
</organism>
<dbReference type="Pfam" id="PF15371">
    <property type="entry name" value="DUF4599"/>
    <property type="match status" value="1"/>
</dbReference>
<evidence type="ECO:0000313" key="12">
    <source>
        <dbReference type="Proteomes" id="UP000694910"/>
    </source>
</evidence>
<feature type="region of interest" description="Disordered" evidence="9">
    <location>
        <begin position="52"/>
        <end position="81"/>
    </location>
</feature>
<dbReference type="Proteomes" id="UP000694910">
    <property type="component" value="Unplaced"/>
</dbReference>
<feature type="domain" description="SPATA31" evidence="10">
    <location>
        <begin position="410"/>
        <end position="763"/>
    </location>
</feature>
<keyword evidence="5" id="KW-1133">Transmembrane helix</keyword>
<feature type="compositionally biased region" description="Polar residues" evidence="9">
    <location>
        <begin position="1131"/>
        <end position="1147"/>
    </location>
</feature>
<dbReference type="InterPro" id="IPR027970">
    <property type="entry name" value="SPATA31-like"/>
</dbReference>
<feature type="region of interest" description="Disordered" evidence="9">
    <location>
        <begin position="1042"/>
        <end position="1064"/>
    </location>
</feature>
<evidence type="ECO:0000256" key="4">
    <source>
        <dbReference type="ARBA" id="ARBA00022871"/>
    </source>
</evidence>
<keyword evidence="12" id="KW-1185">Reference proteome</keyword>
<evidence type="ECO:0000259" key="11">
    <source>
        <dbReference type="Pfam" id="PF15371"/>
    </source>
</evidence>
<comment type="subcellular location">
    <subcellularLocation>
        <location evidence="1">Membrane</location>
        <topology evidence="1">Single-pass membrane protein</topology>
    </subcellularLocation>
</comment>
<gene>
    <name evidence="13" type="primary">LOC101405055</name>
</gene>
<evidence type="ECO:0000259" key="10">
    <source>
        <dbReference type="Pfam" id="PF14650"/>
    </source>
</evidence>
<dbReference type="InterPro" id="IPR039509">
    <property type="entry name" value="SPATA31"/>
</dbReference>
<evidence type="ECO:0000256" key="2">
    <source>
        <dbReference type="ARBA" id="ARBA00022692"/>
    </source>
</evidence>
<comment type="similarity">
    <text evidence="7">Belongs to the SPATA31 family.</text>
</comment>